<proteinExistence type="predicted"/>
<dbReference type="EMBL" id="PQGI02000002">
    <property type="protein sequence ID" value="MEX3188210.1"/>
    <property type="molecule type" value="Genomic_DNA"/>
</dbReference>
<accession>A0AB35Z426</accession>
<evidence type="ECO:0000313" key="1">
    <source>
        <dbReference type="EMBL" id="MEX3188210.1"/>
    </source>
</evidence>
<comment type="caution">
    <text evidence="1">The sequence shown here is derived from an EMBL/GenBank/DDBJ whole genome shotgun (WGS) entry which is preliminary data.</text>
</comment>
<dbReference type="Proteomes" id="UP000237365">
    <property type="component" value="Unassembled WGS sequence"/>
</dbReference>
<sequence length="47" mass="5098">MQCRFVAQAIFSHEAHPKLDALKTGQERNSGKATGAFYSIDGGYSAH</sequence>
<reference evidence="1 2" key="1">
    <citation type="submission" date="2024-07" db="EMBL/GenBank/DDBJ databases">
        <title>Making a pathogen? Evaluating the impact of protist predation on the evolution of virulence in Serratia marcescens.</title>
        <authorList>
            <person name="Hopkins H."/>
            <person name="Lopezguerra C."/>
            <person name="Lau M.-J."/>
        </authorList>
    </citation>
    <scope>NUCLEOTIDE SEQUENCE [LARGE SCALE GENOMIC DNA]</scope>
    <source>
        <strain evidence="1 2">KZ19</strain>
    </source>
</reference>
<reference evidence="1 2" key="2">
    <citation type="submission" date="2024-07" db="EMBL/GenBank/DDBJ databases">
        <authorList>
            <person name="Raymann K."/>
        </authorList>
    </citation>
    <scope>NUCLEOTIDE SEQUENCE [LARGE SCALE GENOMIC DNA]</scope>
    <source>
        <strain evidence="1 2">KZ19</strain>
    </source>
</reference>
<evidence type="ECO:0000313" key="2">
    <source>
        <dbReference type="Proteomes" id="UP000237365"/>
    </source>
</evidence>
<gene>
    <name evidence="1" type="ORF">C3R40_016420</name>
</gene>
<dbReference type="RefSeq" id="WP_154219865.1">
    <property type="nucleotide sequence ID" value="NZ_CAMKJB010000001.1"/>
</dbReference>
<name>A0AB35Z426_SERMA</name>
<dbReference type="AlphaFoldDB" id="A0AB35Z426"/>
<organism evidence="1 2">
    <name type="scientific">Serratia marcescens</name>
    <dbReference type="NCBI Taxonomy" id="615"/>
    <lineage>
        <taxon>Bacteria</taxon>
        <taxon>Pseudomonadati</taxon>
        <taxon>Pseudomonadota</taxon>
        <taxon>Gammaproteobacteria</taxon>
        <taxon>Enterobacterales</taxon>
        <taxon>Yersiniaceae</taxon>
        <taxon>Serratia</taxon>
    </lineage>
</organism>
<protein>
    <submittedName>
        <fullName evidence="1">Uncharacterized protein</fullName>
    </submittedName>
</protein>